<dbReference type="Gene3D" id="1.25.10.10">
    <property type="entry name" value="Leucine-rich Repeat Variant"/>
    <property type="match status" value="1"/>
</dbReference>
<dbReference type="InterPro" id="IPR011989">
    <property type="entry name" value="ARM-like"/>
</dbReference>
<dbReference type="GO" id="GO:0034198">
    <property type="term" value="P:cellular response to amino acid starvation"/>
    <property type="evidence" value="ECO:0007669"/>
    <property type="project" value="TreeGrafter"/>
</dbReference>
<dbReference type="InterPro" id="IPR056810">
    <property type="entry name" value="GNC1-like_N"/>
</dbReference>
<dbReference type="SUPFAM" id="SSF48371">
    <property type="entry name" value="ARM repeat"/>
    <property type="match status" value="1"/>
</dbReference>
<evidence type="ECO:0000313" key="5">
    <source>
        <dbReference type="Proteomes" id="UP001459277"/>
    </source>
</evidence>
<organism evidence="4 5">
    <name type="scientific">Lithocarpus litseifolius</name>
    <dbReference type="NCBI Taxonomy" id="425828"/>
    <lineage>
        <taxon>Eukaryota</taxon>
        <taxon>Viridiplantae</taxon>
        <taxon>Streptophyta</taxon>
        <taxon>Embryophyta</taxon>
        <taxon>Tracheophyta</taxon>
        <taxon>Spermatophyta</taxon>
        <taxon>Magnoliopsida</taxon>
        <taxon>eudicotyledons</taxon>
        <taxon>Gunneridae</taxon>
        <taxon>Pentapetalae</taxon>
        <taxon>rosids</taxon>
        <taxon>fabids</taxon>
        <taxon>Fagales</taxon>
        <taxon>Fagaceae</taxon>
        <taxon>Lithocarpus</taxon>
    </lineage>
</organism>
<sequence length="658" mass="73649">MVVFLRAVQQQLAPEFREIRTTLRSNKLCPLSELAFVTQEDILLGTLTIRETITYSANLRLPTSMTIEEVNGIVEGTFIEMGLQECADRLIGNWHLRAMCTELASLLVDIIFRTLLIYDDRGSRKAVDDLIAKALGDVLFMKNFAAALVQAMERQLKVQSHVGCYRLLRWSCLLLSRSQFATVSKNALCRVAAAQASLLHIVVQRSFRERRACKQTFFNLFSQPTYLHMYVKTVLNAREKPAQVLCEAVYSLFTCISYEYFQSIVVPSSVKMLKRNPEIVLESVGILLKSVNLDLSKYATEILLVVLPQARHADEGRRVGALAIVRSLSQKSSNPDALEAMFNAVKAVIGGSEGRLAFPYQRIGMVNVLQELSNAPEGKYVNGLSRAICVFLLSYYKDDGNEEVKLAILSAVASWAARSADAIQPDLVSFIASGLKEKEALRRGHLRCLRGICKNADAVLQVSSLLGPLVQLVKTSFTKAVQRLDGIDALLLVGKITALDIKAEETVAKEKIWSLISQNEPSLVPISLVAKHRLFDVRDIQSKYFCGHLTLKFVTQASKLSTEDCMACVDLLEVLLVEHLRSVLDTFSVRLLLQLMIFLICHPSWDIRRMAYNATRKIITAAPQLSEDLLLEFTNFLSVVGEKIYLSKTRYNLHTMTC</sequence>
<keyword evidence="2" id="KW-0677">Repeat</keyword>
<reference evidence="4 5" key="1">
    <citation type="submission" date="2024-01" db="EMBL/GenBank/DDBJ databases">
        <title>A telomere-to-telomere, gap-free genome of sweet tea (Lithocarpus litseifolius).</title>
        <authorList>
            <person name="Zhou J."/>
        </authorList>
    </citation>
    <scope>NUCLEOTIDE SEQUENCE [LARGE SCALE GENOMIC DNA]</scope>
    <source>
        <strain evidence="4">Zhou-2022a</strain>
        <tissue evidence="4">Leaf</tissue>
    </source>
</reference>
<dbReference type="PANTHER" id="PTHR23346:SF7">
    <property type="entry name" value="STALLED RIBOSOME SENSOR GCN1"/>
    <property type="match status" value="1"/>
</dbReference>
<comment type="caution">
    <text evidence="4">The sequence shown here is derived from an EMBL/GenBank/DDBJ whole genome shotgun (WGS) entry which is preliminary data.</text>
</comment>
<protein>
    <recommendedName>
        <fullName evidence="3">Stalled ribosome sensor GCN1-like N-terminal domain-containing protein</fullName>
    </recommendedName>
</protein>
<accession>A0AAW2DG81</accession>
<dbReference type="PANTHER" id="PTHR23346">
    <property type="entry name" value="TRANSLATIONAL ACTIVATOR GCN1-RELATED"/>
    <property type="match status" value="1"/>
</dbReference>
<dbReference type="GO" id="GO:0019887">
    <property type="term" value="F:protein kinase regulator activity"/>
    <property type="evidence" value="ECO:0007669"/>
    <property type="project" value="TreeGrafter"/>
</dbReference>
<dbReference type="EMBL" id="JAZDWU010000003">
    <property type="protein sequence ID" value="KAL0008837.1"/>
    <property type="molecule type" value="Genomic_DNA"/>
</dbReference>
<dbReference type="Proteomes" id="UP001459277">
    <property type="component" value="Unassembled WGS sequence"/>
</dbReference>
<evidence type="ECO:0000256" key="1">
    <source>
        <dbReference type="ARBA" id="ARBA00007366"/>
    </source>
</evidence>
<dbReference type="Pfam" id="PF24993">
    <property type="entry name" value="GNC1_N"/>
    <property type="match status" value="1"/>
</dbReference>
<evidence type="ECO:0000313" key="4">
    <source>
        <dbReference type="EMBL" id="KAL0008837.1"/>
    </source>
</evidence>
<comment type="similarity">
    <text evidence="1">Belongs to the GCN1 family.</text>
</comment>
<name>A0AAW2DG81_9ROSI</name>
<evidence type="ECO:0000259" key="3">
    <source>
        <dbReference type="Pfam" id="PF24993"/>
    </source>
</evidence>
<dbReference type="AlphaFoldDB" id="A0AAW2DG81"/>
<gene>
    <name evidence="4" type="ORF">SO802_010339</name>
</gene>
<dbReference type="InterPro" id="IPR016024">
    <property type="entry name" value="ARM-type_fold"/>
</dbReference>
<proteinExistence type="inferred from homology"/>
<dbReference type="GO" id="GO:0006417">
    <property type="term" value="P:regulation of translation"/>
    <property type="evidence" value="ECO:0007669"/>
    <property type="project" value="TreeGrafter"/>
</dbReference>
<keyword evidence="5" id="KW-1185">Reference proteome</keyword>
<dbReference type="GO" id="GO:0005829">
    <property type="term" value="C:cytosol"/>
    <property type="evidence" value="ECO:0007669"/>
    <property type="project" value="TreeGrafter"/>
</dbReference>
<evidence type="ECO:0000256" key="2">
    <source>
        <dbReference type="ARBA" id="ARBA00022737"/>
    </source>
</evidence>
<feature type="domain" description="Stalled ribosome sensor GCN1-like N-terminal" evidence="3">
    <location>
        <begin position="224"/>
        <end position="356"/>
    </location>
</feature>